<dbReference type="AlphaFoldDB" id="R9TDS6"/>
<feature type="region of interest" description="Disordered" evidence="1">
    <location>
        <begin position="60"/>
        <end position="100"/>
    </location>
</feature>
<protein>
    <submittedName>
        <fullName evidence="2">GH10808p1</fullName>
    </submittedName>
</protein>
<reference evidence="2" key="1">
    <citation type="submission" date="2013-06" db="EMBL/GenBank/DDBJ databases">
        <authorList>
            <person name="Carlson J."/>
            <person name="Booth B."/>
            <person name="Frise E."/>
            <person name="Park S."/>
            <person name="Wan K."/>
            <person name="Yu C."/>
            <person name="Celniker S."/>
        </authorList>
    </citation>
    <scope>NUCLEOTIDE SEQUENCE</scope>
    <source>
        <strain evidence="2">Berkeley</strain>
    </source>
</reference>
<organism evidence="2">
    <name type="scientific">Drosophila melanogaster</name>
    <name type="common">Fruit fly</name>
    <dbReference type="NCBI Taxonomy" id="7227"/>
    <lineage>
        <taxon>Eukaryota</taxon>
        <taxon>Metazoa</taxon>
        <taxon>Ecdysozoa</taxon>
        <taxon>Arthropoda</taxon>
        <taxon>Hexapoda</taxon>
        <taxon>Insecta</taxon>
        <taxon>Pterygota</taxon>
        <taxon>Neoptera</taxon>
        <taxon>Endopterygota</taxon>
        <taxon>Diptera</taxon>
        <taxon>Brachycera</taxon>
        <taxon>Muscomorpha</taxon>
        <taxon>Ephydroidea</taxon>
        <taxon>Drosophilidae</taxon>
        <taxon>Drosophila</taxon>
        <taxon>Sophophora</taxon>
    </lineage>
</organism>
<evidence type="ECO:0000313" key="2">
    <source>
        <dbReference type="EMBL" id="AGN28835.1"/>
    </source>
</evidence>
<proteinExistence type="evidence at transcript level"/>
<evidence type="ECO:0000256" key="1">
    <source>
        <dbReference type="SAM" id="MobiDB-lite"/>
    </source>
</evidence>
<sequence>MGGPGSGDSIWTCAYWLHTMTPIRLLPSRLLRRNHGHSEKNILCVLLYNVHGASSCWRSSQHRHSHSCSSAGQSINSWSGYSRGSSPPLRKNPRNGCIRS</sequence>
<dbReference type="EMBL" id="BT150114">
    <property type="protein sequence ID" value="AGN28835.1"/>
    <property type="molecule type" value="mRNA"/>
</dbReference>
<feature type="compositionally biased region" description="Polar residues" evidence="1">
    <location>
        <begin position="71"/>
        <end position="85"/>
    </location>
</feature>
<name>R9TDS6_DROME</name>
<accession>R9TDS6</accession>